<organism evidence="11 12">
    <name type="scientific">Nezara viridula</name>
    <name type="common">Southern green stink bug</name>
    <name type="synonym">Cimex viridulus</name>
    <dbReference type="NCBI Taxonomy" id="85310"/>
    <lineage>
        <taxon>Eukaryota</taxon>
        <taxon>Metazoa</taxon>
        <taxon>Ecdysozoa</taxon>
        <taxon>Arthropoda</taxon>
        <taxon>Hexapoda</taxon>
        <taxon>Insecta</taxon>
        <taxon>Pterygota</taxon>
        <taxon>Neoptera</taxon>
        <taxon>Paraneoptera</taxon>
        <taxon>Hemiptera</taxon>
        <taxon>Heteroptera</taxon>
        <taxon>Panheteroptera</taxon>
        <taxon>Pentatomomorpha</taxon>
        <taxon>Pentatomoidea</taxon>
        <taxon>Pentatomidae</taxon>
        <taxon>Pentatominae</taxon>
        <taxon>Nezara</taxon>
    </lineage>
</organism>
<feature type="region of interest" description="Disordered" evidence="8">
    <location>
        <begin position="1207"/>
        <end position="1243"/>
    </location>
</feature>
<keyword evidence="5" id="KW-1015">Disulfide bond</keyword>
<reference evidence="11" key="1">
    <citation type="submission" date="2022-01" db="EMBL/GenBank/DDBJ databases">
        <authorList>
            <person name="King R."/>
        </authorList>
    </citation>
    <scope>NUCLEOTIDE SEQUENCE</scope>
</reference>
<dbReference type="Proteomes" id="UP001152798">
    <property type="component" value="Chromosome 3"/>
</dbReference>
<evidence type="ECO:0008006" key="13">
    <source>
        <dbReference type="Google" id="ProtNLM"/>
    </source>
</evidence>
<protein>
    <recommendedName>
        <fullName evidence="13">Chitinase</fullName>
    </recommendedName>
</protein>
<evidence type="ECO:0000256" key="1">
    <source>
        <dbReference type="ARBA" id="ARBA00009121"/>
    </source>
</evidence>
<dbReference type="GO" id="GO:0006032">
    <property type="term" value="P:chitin catabolic process"/>
    <property type="evidence" value="ECO:0007669"/>
    <property type="project" value="TreeGrafter"/>
</dbReference>
<dbReference type="InterPro" id="IPR050314">
    <property type="entry name" value="Glycosyl_Hydrlase_18"/>
</dbReference>
<dbReference type="Gene3D" id="3.10.50.10">
    <property type="match status" value="5"/>
</dbReference>
<dbReference type="GO" id="GO:0005576">
    <property type="term" value="C:extracellular region"/>
    <property type="evidence" value="ECO:0007669"/>
    <property type="project" value="InterPro"/>
</dbReference>
<evidence type="ECO:0000256" key="8">
    <source>
        <dbReference type="SAM" id="MobiDB-lite"/>
    </source>
</evidence>
<feature type="domain" description="GH18" evidence="10">
    <location>
        <begin position="127"/>
        <end position="488"/>
    </location>
</feature>
<evidence type="ECO:0000256" key="6">
    <source>
        <dbReference type="ARBA" id="ARBA00023295"/>
    </source>
</evidence>
<evidence type="ECO:0000313" key="11">
    <source>
        <dbReference type="EMBL" id="CAH1396475.1"/>
    </source>
</evidence>
<feature type="region of interest" description="Disordered" evidence="8">
    <location>
        <begin position="1800"/>
        <end position="1884"/>
    </location>
</feature>
<dbReference type="SUPFAM" id="SSF54556">
    <property type="entry name" value="Chitinase insertion domain"/>
    <property type="match status" value="5"/>
</dbReference>
<feature type="domain" description="GH18" evidence="10">
    <location>
        <begin position="2387"/>
        <end position="2756"/>
    </location>
</feature>
<keyword evidence="6 7" id="KW-0326">Glycosidase</keyword>
<comment type="similarity">
    <text evidence="1">Belongs to the glycosyl hydrolase 18 family. Chitinase class II subfamily.</text>
</comment>
<feature type="domain" description="GH18" evidence="10">
    <location>
        <begin position="597"/>
        <end position="965"/>
    </location>
</feature>
<dbReference type="PANTHER" id="PTHR11177:SF359">
    <property type="entry name" value="CHITINASE 10-RELATED"/>
    <property type="match status" value="1"/>
</dbReference>
<feature type="domain" description="Chitin-binding type-2" evidence="9">
    <location>
        <begin position="1144"/>
        <end position="1198"/>
    </location>
</feature>
<dbReference type="FunFam" id="3.10.50.10:FF:000001">
    <property type="entry name" value="Chitinase 3-like 1"/>
    <property type="match status" value="5"/>
</dbReference>
<dbReference type="CDD" id="cd02872">
    <property type="entry name" value="GH18_chitolectin_chitotriosidase"/>
    <property type="match status" value="4"/>
</dbReference>
<dbReference type="Pfam" id="PF00704">
    <property type="entry name" value="Glyco_hydro_18"/>
    <property type="match status" value="5"/>
</dbReference>
<proteinExistence type="inferred from homology"/>
<dbReference type="PROSITE" id="PS51910">
    <property type="entry name" value="GH18_2"/>
    <property type="match status" value="5"/>
</dbReference>
<dbReference type="PROSITE" id="PS01095">
    <property type="entry name" value="GH18_1"/>
    <property type="match status" value="2"/>
</dbReference>
<feature type="compositionally biased region" description="Low complexity" evidence="8">
    <location>
        <begin position="1805"/>
        <end position="1834"/>
    </location>
</feature>
<dbReference type="InterPro" id="IPR002557">
    <property type="entry name" value="Chitin-bd_dom"/>
</dbReference>
<dbReference type="InterPro" id="IPR036508">
    <property type="entry name" value="Chitin-bd_dom_sf"/>
</dbReference>
<gene>
    <name evidence="11" type="ORF">NEZAVI_LOCUS6537</name>
</gene>
<dbReference type="SUPFAM" id="SSF51445">
    <property type="entry name" value="(Trans)glycosidases"/>
    <property type="match status" value="5"/>
</dbReference>
<feature type="region of interest" description="Disordered" evidence="8">
    <location>
        <begin position="969"/>
        <end position="1149"/>
    </location>
</feature>
<feature type="domain" description="GH18" evidence="10">
    <location>
        <begin position="1436"/>
        <end position="1805"/>
    </location>
</feature>
<dbReference type="InterPro" id="IPR011583">
    <property type="entry name" value="Chitinase_II/V-like_cat"/>
</dbReference>
<dbReference type="GO" id="GO:0004568">
    <property type="term" value="F:chitinase activity"/>
    <property type="evidence" value="ECO:0007669"/>
    <property type="project" value="TreeGrafter"/>
</dbReference>
<feature type="domain" description="Chitin-binding type-2" evidence="9">
    <location>
        <begin position="1252"/>
        <end position="1306"/>
    </location>
</feature>
<dbReference type="PANTHER" id="PTHR11177">
    <property type="entry name" value="CHITINASE"/>
    <property type="match status" value="1"/>
</dbReference>
<dbReference type="InterPro" id="IPR001579">
    <property type="entry name" value="Glyco_hydro_18_chit_AS"/>
</dbReference>
<dbReference type="SMART" id="SM00494">
    <property type="entry name" value="ChtBD2"/>
    <property type="match status" value="5"/>
</dbReference>
<evidence type="ECO:0000259" key="10">
    <source>
        <dbReference type="PROSITE" id="PS51910"/>
    </source>
</evidence>
<accession>A0A9P0MIZ8</accession>
<dbReference type="OrthoDB" id="73875at2759"/>
<evidence type="ECO:0000256" key="3">
    <source>
        <dbReference type="ARBA" id="ARBA00022729"/>
    </source>
</evidence>
<feature type="domain" description="Chitin-binding type-2" evidence="9">
    <location>
        <begin position="2292"/>
        <end position="2344"/>
    </location>
</feature>
<keyword evidence="12" id="KW-1185">Reference proteome</keyword>
<evidence type="ECO:0000313" key="12">
    <source>
        <dbReference type="Proteomes" id="UP001152798"/>
    </source>
</evidence>
<evidence type="ECO:0000256" key="7">
    <source>
        <dbReference type="RuleBase" id="RU000489"/>
    </source>
</evidence>
<feature type="compositionally biased region" description="Low complexity" evidence="8">
    <location>
        <begin position="1221"/>
        <end position="1243"/>
    </location>
</feature>
<feature type="compositionally biased region" description="Polar residues" evidence="8">
    <location>
        <begin position="1207"/>
        <end position="1220"/>
    </location>
</feature>
<evidence type="ECO:0000259" key="9">
    <source>
        <dbReference type="PROSITE" id="PS50940"/>
    </source>
</evidence>
<dbReference type="GO" id="GO:0005975">
    <property type="term" value="P:carbohydrate metabolic process"/>
    <property type="evidence" value="ECO:0007669"/>
    <property type="project" value="InterPro"/>
</dbReference>
<keyword evidence="4 7" id="KW-0378">Hydrolase</keyword>
<dbReference type="FunFam" id="3.20.20.80:FF:000007">
    <property type="entry name" value="Acidic mammalian chitinase"/>
    <property type="match status" value="5"/>
</dbReference>
<dbReference type="InterPro" id="IPR001223">
    <property type="entry name" value="Glyco_hydro18_cat"/>
</dbReference>
<sequence>MVREEETQKDSAFKRFLRRAYQGTYHVLYMFKEMWLFLLLLVGLAVAFRRDAVESPPAVLSKLYEYKPFGVEHIDLRDSVEKVPTQRERMQESLPLRSAVEKRPTPYFRGPWWKIVPGTKQLDQSGRRLFCFVESWSSYRRAPVGFTADNIDPYACTHVIYAFASVDPLTSKLLPLDEEYDVVKGGYRSIVGLKRVNSNLKVMISVAGRLSKMTSSASSRRNFILSTVKFMAENGFDGLDLHWEYPGAEDLGGSRSDKDNLSLLVEELSGVMESRGWLLSASFPPSRFRLDDGYDIPRIAPYLHFVLLKSFDYHQEREGSANHPSPLVMSSQEDPLSVYYNVDYSVRYYLKRGVRRNQLIIGVPFFARSYTLKDANNWMPGSPVKSPGKEARFTQQPGFMAYYEVCNQLRKKGWVQHRDSNTGSAFMVKDDQWVGFEDPYSIRLKMTYMQRERLGGAMVWALDLDDFKGLCGPKYPLLNTVRVALTPEIPGTIIVEIVILAMLSPGVGVTVLATQDNCTGEGYAGEVGDCSVYYRCQWAQKHTYICPHGLYYDPQLNLCNWPTLVTCQKNLLISAASSIILAKKGNGPVQKLKEDGPRVVCYFTNWAWYRKGEGKFIPEHIEPSLCTHIIYAFASLEPNTLGIVPFDSWADIDNGMYKRIVQLREKGPAIMLALGGWTDSIGEKYSKMVSSGSSRRSFINSVVAFLRRYEFSGLSLEWNHPVCWQSDCSKGPASDAQNYAKLAQEIREAFDKEDPPLLLSVSLSGYPEVIKQSYDLSSLSKSVDFFTVMSYDYHGAWEGVTGHVAPIKGHPPPKFSYYNIEKSLELLINGGAEKSKLVLGVPMYGQSYTLANRKDTGINSKTKGPGDAGKWTAQPGMLAYYEICYKIRKNSWRKETTEYGPYAYLGDQWVSFDDEKSIAEKGSFVKSNGLGGLMAWTIDLDDFQNLCCDGQFPLLSAINKALGRDIKGPLASGCTRPKPPVTPAPPTTTLDPEAGITTTEHQHTHWTEATTKPTSSTPWWTPETTKTTTSRPTTTTTRRTTTTRGTTTRRTTTTKRPTTTSTSPTPWWTPESTTTKPSTSSTPWWVPESTTTKPSTTTPPWWVPETTTTTKRPTTTKTTTNKPSTSTSTEKEQEQTGEQNTELPSTCQTGDYKPVQGNCQEYYRCILGEFRKERCAGDLHWNELRTICDWPSEAKCTSEINVKPSTEGWMTTKPTTQDWWPTSKQPTTRQSTTTERMTTTQKPTTTTKEPFEMVCQNGQYYPVSGNCAAFHMCVNGILIEQPCAPGLHWNMDAQICDWSFSSKCSPDTAVLVKAEQGCNRGIFAPHHKNCNKYLQCQWDKYEVHTCAPGLHWNQKKMICDWPKSADCDRSGGGDADTDVVVATEAPSVTVSSTYKPSTTTEWTWKPEEQTEWSWTSTTTEEPWPETPYQHPLSGHYKVVCYFTNWAWYRQGSGKYLPEDIDYDLCTHIIYGFAVLDYSELIIKSHDSWADFDNNFYNRVVWFRRKGVKVLLALGGWNDSQGDKYSRLVNNPAARSKFIAHAVPFLQKYKFDGLDLDWEYPKCWQTNCNQGKDSDKEAFAMWVKELKTEFNKHGLLLSAAVSPSKTIIDVGYDLPVLAQYLDWISVMTYDYHGQWDKKTGHVAPMYEHPEDDFYYFNANYTIHYWINGGVPSRKLVMGMPMYGQGFTLSNEKDHGLNAPAPRPAEAGEYTRAAGFLAYYEICDRIKNRGWTVVKDEQHRMGPYAYHGTQWVGFDDQEMIKLKSEYIRDMDLGGGMIWALDLDDFKNTCGQGKHPLLNTIAKTLASPPNGTPTRPTTTRPTTSKPTKPTKPSYKPGKPGKPGKPPTTTKKPTRPTEETTPHHTSTKKPSHKPTEPEQTTPALPGPEGQFKVVCYFTNWAWYRQGTGKYLPSDIDPNLCTHIVYGFAVLDTDRLVIKPHDSWADLDNKFYEKVTALKAKGVKVTLAIGGWNDSAGNKYSRLVNSRDARQRFNEHVLKFILENNFDGLDLDWEYPKCWQVDCNKGPDSDKQAFADWVTELRELFTPHGLLLSAAVSPAKTVIDNGQNRYDVKVLSDKLDWIAVMCYDYHGQWDKRTGHVAPMYIHDEDFDASFNANFTMHYWLSQGADRKKLVMGMPMYGQSFSLAENNENGLNAPTYGGGEAGDETRARGFLSYYEVQKQYYNLFLIICDRVQRRGWEVVKDTTGAMGPYARSRDQWVSFDDAAMIKHKSEYVKKHDFGGAMIWALDLDDFRNTCGCEEYPLLRTINRVLRGYPEGPLCSLSKLKALEPPGFKVDPPCPPITGDKKDCTKFYTCQYGILIQQDCPPGLHFSQKTLMCDWPENAKCGSNEIPDENNENEQGEMVLPPSLQEITTTTTAVSIIEKPADTGEFKVVCYFTNWAWYRQGKGKYLPEDIDTSLCTHIIYAFAVLDSERLEIKPHDPWADIDNSFFTKVSSLVEKGIKVLLGLGGWNDSLGDKYSRLVNSPGARRNFVRQAVEFVDKYNFQGLDLDWEYPKCWQVDCNKGPETDKDGFAALVTELSEEFKRRGWLLSAAVSPSKTVINQAYDVPVLARHLDWISLMAYDYHGHWEGKTGHVAPLYYNEGDEFPHFNGNFSVTYWLDEGVPRKKLVLGMPLYGQSFTLRNESDTGLQAPISGPGMAGQFTRAAGFLAYYEICDTISRGNWVVKRHETGAIGPIAYKGNQWISYDDVEDIRRKSLYVKEHQLGGGMVWALDLDDFRNICGCGKNPLLSTINQELRGHPGNTNNCT</sequence>
<dbReference type="Pfam" id="PF01607">
    <property type="entry name" value="CBM_14"/>
    <property type="match status" value="5"/>
</dbReference>
<evidence type="ECO:0000256" key="2">
    <source>
        <dbReference type="ARBA" id="ARBA00022669"/>
    </source>
</evidence>
<dbReference type="Gene3D" id="2.170.140.10">
    <property type="entry name" value="Chitin binding domain"/>
    <property type="match status" value="5"/>
</dbReference>
<evidence type="ECO:0000256" key="4">
    <source>
        <dbReference type="ARBA" id="ARBA00022801"/>
    </source>
</evidence>
<name>A0A9P0MIZ8_NEZVI</name>
<dbReference type="SMART" id="SM00636">
    <property type="entry name" value="Glyco_18"/>
    <property type="match status" value="5"/>
</dbReference>
<dbReference type="GO" id="GO:0008061">
    <property type="term" value="F:chitin binding"/>
    <property type="evidence" value="ECO:0007669"/>
    <property type="project" value="UniProtKB-KW"/>
</dbReference>
<keyword evidence="2" id="KW-0147">Chitin-binding</keyword>
<feature type="domain" description="GH18" evidence="10">
    <location>
        <begin position="1887"/>
        <end position="2270"/>
    </location>
</feature>
<keyword evidence="3" id="KW-0732">Signal</keyword>
<dbReference type="PROSITE" id="PS50940">
    <property type="entry name" value="CHIT_BIND_II"/>
    <property type="match status" value="5"/>
</dbReference>
<evidence type="ECO:0000256" key="5">
    <source>
        <dbReference type="ARBA" id="ARBA00023157"/>
    </source>
</evidence>
<feature type="compositionally biased region" description="Pro residues" evidence="8">
    <location>
        <begin position="977"/>
        <end position="986"/>
    </location>
</feature>
<dbReference type="Gene3D" id="3.20.20.80">
    <property type="entry name" value="Glycosidases"/>
    <property type="match status" value="5"/>
</dbReference>
<dbReference type="InterPro" id="IPR017853">
    <property type="entry name" value="GH"/>
</dbReference>
<dbReference type="EMBL" id="OV725079">
    <property type="protein sequence ID" value="CAH1396475.1"/>
    <property type="molecule type" value="Genomic_DNA"/>
</dbReference>
<dbReference type="SUPFAM" id="SSF57625">
    <property type="entry name" value="Invertebrate chitin-binding proteins"/>
    <property type="match status" value="5"/>
</dbReference>
<feature type="domain" description="Chitin-binding type-2" evidence="9">
    <location>
        <begin position="1315"/>
        <end position="1369"/>
    </location>
</feature>
<feature type="domain" description="Chitin-binding type-2" evidence="9">
    <location>
        <begin position="515"/>
        <end position="569"/>
    </location>
</feature>
<dbReference type="InterPro" id="IPR029070">
    <property type="entry name" value="Chitinase_insertion_sf"/>
</dbReference>
<feature type="compositionally biased region" description="Low complexity" evidence="8">
    <location>
        <begin position="1007"/>
        <end position="1128"/>
    </location>
</feature>